<evidence type="ECO:0000259" key="6">
    <source>
        <dbReference type="PROSITE" id="PS51296"/>
    </source>
</evidence>
<protein>
    <recommendedName>
        <fullName evidence="6">Rieske domain-containing protein</fullName>
    </recommendedName>
</protein>
<evidence type="ECO:0000256" key="3">
    <source>
        <dbReference type="ARBA" id="ARBA00023004"/>
    </source>
</evidence>
<gene>
    <name evidence="7" type="ORF">GCM10010170_044770</name>
</gene>
<evidence type="ECO:0000313" key="7">
    <source>
        <dbReference type="EMBL" id="GAA2353451.1"/>
    </source>
</evidence>
<dbReference type="Proteomes" id="UP001501444">
    <property type="component" value="Unassembled WGS sequence"/>
</dbReference>
<proteinExistence type="predicted"/>
<keyword evidence="4" id="KW-0411">Iron-sulfur</keyword>
<comment type="caution">
    <text evidence="7">The sequence shown here is derived from an EMBL/GenBank/DDBJ whole genome shotgun (WGS) entry which is preliminary data.</text>
</comment>
<dbReference type="Pfam" id="PF00355">
    <property type="entry name" value="Rieske"/>
    <property type="match status" value="1"/>
</dbReference>
<evidence type="ECO:0000256" key="5">
    <source>
        <dbReference type="SAM" id="MobiDB-lite"/>
    </source>
</evidence>
<keyword evidence="1" id="KW-0001">2Fe-2S</keyword>
<feature type="region of interest" description="Disordered" evidence="5">
    <location>
        <begin position="39"/>
        <end position="77"/>
    </location>
</feature>
<dbReference type="SUPFAM" id="SSF50022">
    <property type="entry name" value="ISP domain"/>
    <property type="match status" value="1"/>
</dbReference>
<keyword evidence="2" id="KW-0479">Metal-binding</keyword>
<evidence type="ECO:0000256" key="4">
    <source>
        <dbReference type="ARBA" id="ARBA00023014"/>
    </source>
</evidence>
<sequence length="173" mass="16903">MPVEFNPCATAARRTLLLGAGALGIAVVAGCGDDDSPAPGAAGGSGGASSAPAPAPTTGNPFDDTAGASGGGGAQVPSNALVATGEVPVGGGIIVKDTVLVIQPAKGTFKAYDAACPHEGAIVDPPYDGNQIIQCPRHNSKFKVADGSWVSGPAPRGLKGIKVEVKSGYVVRS</sequence>
<dbReference type="RefSeq" id="WP_344614404.1">
    <property type="nucleotide sequence ID" value="NZ_BAAARV010000033.1"/>
</dbReference>
<dbReference type="PROSITE" id="PS51296">
    <property type="entry name" value="RIESKE"/>
    <property type="match status" value="1"/>
</dbReference>
<evidence type="ECO:0000256" key="2">
    <source>
        <dbReference type="ARBA" id="ARBA00022723"/>
    </source>
</evidence>
<dbReference type="Gene3D" id="2.102.10.10">
    <property type="entry name" value="Rieske [2Fe-2S] iron-sulphur domain"/>
    <property type="match status" value="1"/>
</dbReference>
<organism evidence="7 8">
    <name type="scientific">Dactylosporangium salmoneum</name>
    <dbReference type="NCBI Taxonomy" id="53361"/>
    <lineage>
        <taxon>Bacteria</taxon>
        <taxon>Bacillati</taxon>
        <taxon>Actinomycetota</taxon>
        <taxon>Actinomycetes</taxon>
        <taxon>Micromonosporales</taxon>
        <taxon>Micromonosporaceae</taxon>
        <taxon>Dactylosporangium</taxon>
    </lineage>
</organism>
<dbReference type="InterPro" id="IPR017941">
    <property type="entry name" value="Rieske_2Fe-2S"/>
</dbReference>
<dbReference type="CDD" id="cd03467">
    <property type="entry name" value="Rieske"/>
    <property type="match status" value="1"/>
</dbReference>
<accession>A0ABN3GJT8</accession>
<keyword evidence="3" id="KW-0408">Iron</keyword>
<reference evidence="7 8" key="1">
    <citation type="journal article" date="2019" name="Int. J. Syst. Evol. Microbiol.">
        <title>The Global Catalogue of Microorganisms (GCM) 10K type strain sequencing project: providing services to taxonomists for standard genome sequencing and annotation.</title>
        <authorList>
            <consortium name="The Broad Institute Genomics Platform"/>
            <consortium name="The Broad Institute Genome Sequencing Center for Infectious Disease"/>
            <person name="Wu L."/>
            <person name="Ma J."/>
        </authorList>
    </citation>
    <scope>NUCLEOTIDE SEQUENCE [LARGE SCALE GENOMIC DNA]</scope>
    <source>
        <strain evidence="7 8">JCM 3272</strain>
    </source>
</reference>
<name>A0ABN3GJT8_9ACTN</name>
<dbReference type="InterPro" id="IPR036922">
    <property type="entry name" value="Rieske_2Fe-2S_sf"/>
</dbReference>
<dbReference type="EMBL" id="BAAARV010000033">
    <property type="protein sequence ID" value="GAA2353451.1"/>
    <property type="molecule type" value="Genomic_DNA"/>
</dbReference>
<feature type="domain" description="Rieske" evidence="6">
    <location>
        <begin position="79"/>
        <end position="172"/>
    </location>
</feature>
<evidence type="ECO:0000256" key="1">
    <source>
        <dbReference type="ARBA" id="ARBA00022714"/>
    </source>
</evidence>
<keyword evidence="8" id="KW-1185">Reference proteome</keyword>
<evidence type="ECO:0000313" key="8">
    <source>
        <dbReference type="Proteomes" id="UP001501444"/>
    </source>
</evidence>